<evidence type="ECO:0000256" key="5">
    <source>
        <dbReference type="ARBA" id="ARBA00051722"/>
    </source>
</evidence>
<keyword evidence="4" id="KW-0904">Protein phosphatase</keyword>
<evidence type="ECO:0000256" key="3">
    <source>
        <dbReference type="ARBA" id="ARBA00022801"/>
    </source>
</evidence>
<proteinExistence type="inferred from homology"/>
<name>A0A449BLI4_9MOLU</name>
<dbReference type="InterPro" id="IPR016667">
    <property type="entry name" value="Caps_polysacc_synth_CpsB/CapC"/>
</dbReference>
<evidence type="ECO:0000256" key="2">
    <source>
        <dbReference type="ARBA" id="ARBA00013064"/>
    </source>
</evidence>
<dbReference type="Pfam" id="PF19567">
    <property type="entry name" value="CpsB_CapC"/>
    <property type="match status" value="1"/>
</dbReference>
<keyword evidence="7" id="KW-1185">Reference proteome</keyword>
<dbReference type="GO" id="GO:0030145">
    <property type="term" value="F:manganese ion binding"/>
    <property type="evidence" value="ECO:0007669"/>
    <property type="project" value="InterPro"/>
</dbReference>
<dbReference type="InterPro" id="IPR016195">
    <property type="entry name" value="Pol/histidinol_Pase-like"/>
</dbReference>
<dbReference type="SUPFAM" id="SSF89550">
    <property type="entry name" value="PHP domain-like"/>
    <property type="match status" value="1"/>
</dbReference>
<dbReference type="PIRSF" id="PIRSF016557">
    <property type="entry name" value="Caps_synth_CpsB"/>
    <property type="match status" value="1"/>
</dbReference>
<dbReference type="Gene3D" id="3.20.20.140">
    <property type="entry name" value="Metal-dependent hydrolases"/>
    <property type="match status" value="1"/>
</dbReference>
<protein>
    <recommendedName>
        <fullName evidence="2">protein-tyrosine-phosphatase</fullName>
        <ecNumber evidence="2">3.1.3.48</ecNumber>
    </recommendedName>
</protein>
<dbReference type="Proteomes" id="UP000290909">
    <property type="component" value="Chromosome"/>
</dbReference>
<organism evidence="6 7">
    <name type="scientific">Acholeplasma hippikon</name>
    <dbReference type="NCBI Taxonomy" id="264636"/>
    <lineage>
        <taxon>Bacteria</taxon>
        <taxon>Bacillati</taxon>
        <taxon>Mycoplasmatota</taxon>
        <taxon>Mollicutes</taxon>
        <taxon>Acholeplasmatales</taxon>
        <taxon>Acholeplasmataceae</taxon>
        <taxon>Acholeplasma</taxon>
    </lineage>
</organism>
<dbReference type="STRING" id="1408416.GCA_000702765_00535"/>
<dbReference type="KEGG" id="ahk:NCTC10172_01371"/>
<dbReference type="GO" id="GO:0004725">
    <property type="term" value="F:protein tyrosine phosphatase activity"/>
    <property type="evidence" value="ECO:0007669"/>
    <property type="project" value="UniProtKB-EC"/>
</dbReference>
<dbReference type="PANTHER" id="PTHR39181:SF1">
    <property type="entry name" value="TYROSINE-PROTEIN PHOSPHATASE YWQE"/>
    <property type="match status" value="1"/>
</dbReference>
<evidence type="ECO:0000256" key="1">
    <source>
        <dbReference type="ARBA" id="ARBA00005750"/>
    </source>
</evidence>
<evidence type="ECO:0000313" key="7">
    <source>
        <dbReference type="Proteomes" id="UP000290909"/>
    </source>
</evidence>
<evidence type="ECO:0000313" key="6">
    <source>
        <dbReference type="EMBL" id="VEU83296.1"/>
    </source>
</evidence>
<reference evidence="6 7" key="1">
    <citation type="submission" date="2019-01" db="EMBL/GenBank/DDBJ databases">
        <authorList>
            <consortium name="Pathogen Informatics"/>
        </authorList>
    </citation>
    <scope>NUCLEOTIDE SEQUENCE [LARGE SCALE GENOMIC DNA]</scope>
    <source>
        <strain evidence="6 7">NCTC10172</strain>
    </source>
</reference>
<dbReference type="EC" id="3.1.3.48" evidence="2"/>
<dbReference type="EMBL" id="LR215050">
    <property type="protein sequence ID" value="VEU83296.1"/>
    <property type="molecule type" value="Genomic_DNA"/>
</dbReference>
<gene>
    <name evidence="6" type="primary">ywqE</name>
    <name evidence="6" type="ORF">NCTC10172_01371</name>
</gene>
<dbReference type="PANTHER" id="PTHR39181">
    <property type="entry name" value="TYROSINE-PROTEIN PHOSPHATASE YWQE"/>
    <property type="match status" value="1"/>
</dbReference>
<evidence type="ECO:0000256" key="4">
    <source>
        <dbReference type="ARBA" id="ARBA00022912"/>
    </source>
</evidence>
<keyword evidence="3 6" id="KW-0378">Hydrolase</keyword>
<sequence length="215" mass="24972">MPNVDDGAKSYEEALEMLKMELAGGVKRVVLTPHVQNRVQKVSSHELERLFNDFKAYVSKHLPEMKLYLGAEVKYDEFKDTDYDRYTIKGTNYLLIEFSQTKEENIVDVLYNLISKGYQPILAHVERYTYLSVDQVKRIKSDGSWIQVNSGAVLGKDGFKYKHLAMKYIKLGLIDFIASDAHDIIKRTPSLQQAIKKVSKKFKMREIEIWVNTWL</sequence>
<accession>A0A449BLI4</accession>
<comment type="similarity">
    <text evidence="1">Belongs to the metallo-dependent hydrolases superfamily. CpsB/CapC family.</text>
</comment>
<comment type="catalytic activity">
    <reaction evidence="5">
        <text>O-phospho-L-tyrosyl-[protein] + H2O = L-tyrosyl-[protein] + phosphate</text>
        <dbReference type="Rhea" id="RHEA:10684"/>
        <dbReference type="Rhea" id="RHEA-COMP:10136"/>
        <dbReference type="Rhea" id="RHEA-COMP:20101"/>
        <dbReference type="ChEBI" id="CHEBI:15377"/>
        <dbReference type="ChEBI" id="CHEBI:43474"/>
        <dbReference type="ChEBI" id="CHEBI:46858"/>
        <dbReference type="ChEBI" id="CHEBI:61978"/>
        <dbReference type="EC" id="3.1.3.48"/>
    </reaction>
</comment>
<dbReference type="AlphaFoldDB" id="A0A449BLI4"/>